<dbReference type="Proteomes" id="UP000572051">
    <property type="component" value="Unassembled WGS sequence"/>
</dbReference>
<evidence type="ECO:0000313" key="1">
    <source>
        <dbReference type="EMBL" id="NYJ36163.1"/>
    </source>
</evidence>
<evidence type="ECO:0008006" key="3">
    <source>
        <dbReference type="Google" id="ProtNLM"/>
    </source>
</evidence>
<evidence type="ECO:0000313" key="2">
    <source>
        <dbReference type="Proteomes" id="UP000572051"/>
    </source>
</evidence>
<proteinExistence type="predicted"/>
<reference evidence="1 2" key="1">
    <citation type="submission" date="2020-07" db="EMBL/GenBank/DDBJ databases">
        <title>Sequencing the genomes of 1000 actinobacteria strains.</title>
        <authorList>
            <person name="Klenk H.-P."/>
        </authorList>
    </citation>
    <scope>NUCLEOTIDE SEQUENCE [LARGE SCALE GENOMIC DNA]</scope>
    <source>
        <strain evidence="1 2">DSM 44442</strain>
    </source>
</reference>
<comment type="caution">
    <text evidence="1">The sequence shown here is derived from an EMBL/GenBank/DDBJ whole genome shotgun (WGS) entry which is preliminary data.</text>
</comment>
<keyword evidence="2" id="KW-1185">Reference proteome</keyword>
<dbReference type="RefSeq" id="WP_246406325.1">
    <property type="nucleotide sequence ID" value="NZ_JACCFS010000001.1"/>
</dbReference>
<dbReference type="InterPro" id="IPR003615">
    <property type="entry name" value="HNH_nuc"/>
</dbReference>
<accession>A0A7Z0ERU3</accession>
<organism evidence="1 2">
    <name type="scientific">Nocardiopsis aegyptia</name>
    <dbReference type="NCBI Taxonomy" id="220378"/>
    <lineage>
        <taxon>Bacteria</taxon>
        <taxon>Bacillati</taxon>
        <taxon>Actinomycetota</taxon>
        <taxon>Actinomycetes</taxon>
        <taxon>Streptosporangiales</taxon>
        <taxon>Nocardiopsidaceae</taxon>
        <taxon>Nocardiopsis</taxon>
    </lineage>
</organism>
<gene>
    <name evidence="1" type="ORF">HNR10_004044</name>
</gene>
<sequence>MIRLTRTDLPEVLATDLDRRASALARESADSKSARKKWDGAKACRIRLREQLKDMAAGLNRCMYCGDNLGTDVDHFAPLFFSPLRAFDWFNHLLACSYCNSHTKREQFPVAADGTPLLVDPCAEDPSEHLFLVLSSGSYEALTHRGTATIQVFGLNRRELTQGRQSAFFATKLFLKAYLGHHDDGQEERAAETLVHLDQQPFADVREAMRWTSAHAPAENAAALLGGADMVRALEILGPRWAPKPL</sequence>
<dbReference type="Gene3D" id="1.10.30.50">
    <property type="match status" value="1"/>
</dbReference>
<dbReference type="AlphaFoldDB" id="A0A7Z0ERU3"/>
<name>A0A7Z0ERU3_9ACTN</name>
<dbReference type="EMBL" id="JACCFS010000001">
    <property type="protein sequence ID" value="NYJ36163.1"/>
    <property type="molecule type" value="Genomic_DNA"/>
</dbReference>
<dbReference type="CDD" id="cd00085">
    <property type="entry name" value="HNHc"/>
    <property type="match status" value="1"/>
</dbReference>
<protein>
    <recommendedName>
        <fullName evidence="3">HNH endonuclease</fullName>
    </recommendedName>
</protein>